<reference evidence="2 3" key="1">
    <citation type="submission" date="2022-11" db="EMBL/GenBank/DDBJ databases">
        <title>Whole genome sequence of Eschrichtius robustus ER-17-0199.</title>
        <authorList>
            <person name="Bruniche-Olsen A."/>
            <person name="Black A.N."/>
            <person name="Fields C.J."/>
            <person name="Walden K."/>
            <person name="Dewoody J.A."/>
        </authorList>
    </citation>
    <scope>NUCLEOTIDE SEQUENCE [LARGE SCALE GENOMIC DNA]</scope>
    <source>
        <strain evidence="2">ER-17-0199</strain>
        <tissue evidence="2">Blubber</tissue>
    </source>
</reference>
<proteinExistence type="predicted"/>
<evidence type="ECO:0000313" key="2">
    <source>
        <dbReference type="EMBL" id="KAJ8782448.1"/>
    </source>
</evidence>
<feature type="region of interest" description="Disordered" evidence="1">
    <location>
        <begin position="1"/>
        <end position="125"/>
    </location>
</feature>
<protein>
    <submittedName>
        <fullName evidence="2">Uncharacterized protein</fullName>
    </submittedName>
</protein>
<comment type="caution">
    <text evidence="2">The sequence shown here is derived from an EMBL/GenBank/DDBJ whole genome shotgun (WGS) entry which is preliminary data.</text>
</comment>
<dbReference type="AlphaFoldDB" id="A0AB34GQU7"/>
<name>A0AB34GQU7_ESCRO</name>
<keyword evidence="3" id="KW-1185">Reference proteome</keyword>
<organism evidence="2 3">
    <name type="scientific">Eschrichtius robustus</name>
    <name type="common">California gray whale</name>
    <name type="synonym">Eschrichtius gibbosus</name>
    <dbReference type="NCBI Taxonomy" id="9764"/>
    <lineage>
        <taxon>Eukaryota</taxon>
        <taxon>Metazoa</taxon>
        <taxon>Chordata</taxon>
        <taxon>Craniata</taxon>
        <taxon>Vertebrata</taxon>
        <taxon>Euteleostomi</taxon>
        <taxon>Mammalia</taxon>
        <taxon>Eutheria</taxon>
        <taxon>Laurasiatheria</taxon>
        <taxon>Artiodactyla</taxon>
        <taxon>Whippomorpha</taxon>
        <taxon>Cetacea</taxon>
        <taxon>Mysticeti</taxon>
        <taxon>Eschrichtiidae</taxon>
        <taxon>Eschrichtius</taxon>
    </lineage>
</organism>
<accession>A0AB34GQU7</accession>
<dbReference type="Proteomes" id="UP001159641">
    <property type="component" value="Unassembled WGS sequence"/>
</dbReference>
<evidence type="ECO:0000256" key="1">
    <source>
        <dbReference type="SAM" id="MobiDB-lite"/>
    </source>
</evidence>
<gene>
    <name evidence="2" type="ORF">J1605_010156</name>
</gene>
<dbReference type="EMBL" id="JAIQCJ010002112">
    <property type="protein sequence ID" value="KAJ8782448.1"/>
    <property type="molecule type" value="Genomic_DNA"/>
</dbReference>
<evidence type="ECO:0000313" key="3">
    <source>
        <dbReference type="Proteomes" id="UP001159641"/>
    </source>
</evidence>
<feature type="compositionally biased region" description="Low complexity" evidence="1">
    <location>
        <begin position="8"/>
        <end position="28"/>
    </location>
</feature>
<sequence length="125" mass="12460">MQPTPVLSLGSDLGSPSLSSQPPSAAAGSHEEDPQSPPPLPTEKPIGNTFSTVSGKLGNADRTRNLDEGLSAPDPGPDARRGAPRRALGDAGGGPPVGTAGDRLSEANRGSRGAAVSFRLGGILT</sequence>